<dbReference type="InterPro" id="IPR022417">
    <property type="entry name" value="Porphobilin_deaminase_N"/>
</dbReference>
<dbReference type="PANTHER" id="PTHR11557">
    <property type="entry name" value="PORPHOBILINOGEN DEAMINASE"/>
    <property type="match status" value="1"/>
</dbReference>
<comment type="subunit">
    <text evidence="4 8">Monomer.</text>
</comment>
<dbReference type="Proteomes" id="UP000092884">
    <property type="component" value="Chromosome"/>
</dbReference>
<dbReference type="GO" id="GO:0006782">
    <property type="term" value="P:protoporphyrinogen IX biosynthetic process"/>
    <property type="evidence" value="ECO:0007669"/>
    <property type="project" value="UniProtKB-UniRule"/>
</dbReference>
<gene>
    <name evidence="8" type="primary">hemC</name>
    <name evidence="11" type="ORF">BBW65_01050</name>
</gene>
<dbReference type="STRING" id="222136.BBW65_01050"/>
<evidence type="ECO:0000256" key="3">
    <source>
        <dbReference type="ARBA" id="ARBA00005638"/>
    </source>
</evidence>
<proteinExistence type="inferred from homology"/>
<dbReference type="GO" id="GO:0004418">
    <property type="term" value="F:hydroxymethylbilane synthase activity"/>
    <property type="evidence" value="ECO:0007669"/>
    <property type="project" value="UniProtKB-UniRule"/>
</dbReference>
<keyword evidence="12" id="KW-1185">Reference proteome</keyword>
<comment type="similarity">
    <text evidence="3 8">Belongs to the HMBS family.</text>
</comment>
<evidence type="ECO:0000256" key="7">
    <source>
        <dbReference type="ARBA" id="ARBA00048169"/>
    </source>
</evidence>
<comment type="function">
    <text evidence="1 8">Tetrapolymerization of the monopyrrole PBG into the hydroxymethylbilane pre-uroporphyrinogen in several discrete steps.</text>
</comment>
<evidence type="ECO:0000313" key="12">
    <source>
        <dbReference type="Proteomes" id="UP000092884"/>
    </source>
</evidence>
<feature type="domain" description="Porphobilinogen deaminase N-terminal" evidence="9">
    <location>
        <begin position="4"/>
        <end position="207"/>
    </location>
</feature>
<reference evidence="12" key="1">
    <citation type="submission" date="2016-07" db="EMBL/GenBank/DDBJ databases">
        <authorList>
            <person name="Florea S."/>
            <person name="Webb J.S."/>
            <person name="Jaromczyk J."/>
            <person name="Schardl C.L."/>
        </authorList>
    </citation>
    <scope>NUCLEOTIDE SEQUENCE [LARGE SCALE GENOMIC DNA]</scope>
    <source>
        <strain evidence="12">MIT 01-6242</strain>
    </source>
</reference>
<evidence type="ECO:0000256" key="1">
    <source>
        <dbReference type="ARBA" id="ARBA00002869"/>
    </source>
</evidence>
<dbReference type="PIRSF" id="PIRSF001438">
    <property type="entry name" value="4pyrrol_synth_OHMeBilane_synth"/>
    <property type="match status" value="1"/>
</dbReference>
<dbReference type="NCBIfam" id="TIGR00212">
    <property type="entry name" value="hemC"/>
    <property type="match status" value="1"/>
</dbReference>
<evidence type="ECO:0000256" key="6">
    <source>
        <dbReference type="ARBA" id="ARBA00023244"/>
    </source>
</evidence>
<dbReference type="PROSITE" id="PS00533">
    <property type="entry name" value="PORPHOBILINOGEN_DEAM"/>
    <property type="match status" value="1"/>
</dbReference>
<dbReference type="GO" id="GO:0005737">
    <property type="term" value="C:cytoplasm"/>
    <property type="evidence" value="ECO:0007669"/>
    <property type="project" value="UniProtKB-UniRule"/>
</dbReference>
<protein>
    <recommendedName>
        <fullName evidence="8">Porphobilinogen deaminase</fullName>
        <shortName evidence="8">PBG</shortName>
        <ecNumber evidence="8">2.5.1.61</ecNumber>
    </recommendedName>
    <alternativeName>
        <fullName evidence="8">Hydroxymethylbilane synthase</fullName>
        <shortName evidence="8">HMBS</shortName>
    </alternativeName>
    <alternativeName>
        <fullName evidence="8">Pre-uroporphyrinogen synthase</fullName>
    </alternativeName>
</protein>
<comment type="miscellaneous">
    <text evidence="8">The porphobilinogen subunits are added to the dipyrromethane group.</text>
</comment>
<dbReference type="EMBL" id="CP016503">
    <property type="protein sequence ID" value="ANV97486.1"/>
    <property type="molecule type" value="Genomic_DNA"/>
</dbReference>
<dbReference type="Pfam" id="PF03900">
    <property type="entry name" value="Porphobil_deamC"/>
    <property type="match status" value="1"/>
</dbReference>
<comment type="cofactor">
    <cofactor evidence="8">
        <name>dipyrromethane</name>
        <dbReference type="ChEBI" id="CHEBI:60342"/>
    </cofactor>
    <text evidence="8">Binds 1 dipyrromethane group covalently.</text>
</comment>
<evidence type="ECO:0000256" key="8">
    <source>
        <dbReference type="HAMAP-Rule" id="MF_00260"/>
    </source>
</evidence>
<dbReference type="InterPro" id="IPR000860">
    <property type="entry name" value="HemC"/>
</dbReference>
<accession>A0A1B1U407</accession>
<dbReference type="OrthoDB" id="9810298at2"/>
<comment type="catalytic activity">
    <reaction evidence="7 8">
        <text>4 porphobilinogen + H2O = hydroxymethylbilane + 4 NH4(+)</text>
        <dbReference type="Rhea" id="RHEA:13185"/>
        <dbReference type="ChEBI" id="CHEBI:15377"/>
        <dbReference type="ChEBI" id="CHEBI:28938"/>
        <dbReference type="ChEBI" id="CHEBI:57845"/>
        <dbReference type="ChEBI" id="CHEBI:58126"/>
        <dbReference type="EC" id="2.5.1.61"/>
    </reaction>
</comment>
<evidence type="ECO:0000259" key="9">
    <source>
        <dbReference type="Pfam" id="PF01379"/>
    </source>
</evidence>
<dbReference type="FunFam" id="3.40.190.10:FF:000004">
    <property type="entry name" value="Porphobilinogen deaminase"/>
    <property type="match status" value="1"/>
</dbReference>
<evidence type="ECO:0000259" key="10">
    <source>
        <dbReference type="Pfam" id="PF03900"/>
    </source>
</evidence>
<feature type="domain" description="Porphobilinogen deaminase C-terminal" evidence="10">
    <location>
        <begin position="224"/>
        <end position="291"/>
    </location>
</feature>
<dbReference type="InterPro" id="IPR022418">
    <property type="entry name" value="Porphobilinogen_deaminase_C"/>
</dbReference>
<dbReference type="HAMAP" id="MF_00260">
    <property type="entry name" value="Porphobil_deam"/>
    <property type="match status" value="1"/>
</dbReference>
<dbReference type="EC" id="2.5.1.61" evidence="8"/>
<evidence type="ECO:0000313" key="11">
    <source>
        <dbReference type="EMBL" id="ANV97486.1"/>
    </source>
</evidence>
<dbReference type="PRINTS" id="PR00151">
    <property type="entry name" value="PORPHBDMNASE"/>
</dbReference>
<dbReference type="Gene3D" id="3.30.160.40">
    <property type="entry name" value="Porphobilinogen deaminase, C-terminal domain"/>
    <property type="match status" value="1"/>
</dbReference>
<dbReference type="AlphaFoldDB" id="A0A1B1U407"/>
<dbReference type="KEGG" id="het:BBW65_01050"/>
<dbReference type="SUPFAM" id="SSF54782">
    <property type="entry name" value="Porphobilinogen deaminase (hydroxymethylbilane synthase), C-terminal domain"/>
    <property type="match status" value="1"/>
</dbReference>
<dbReference type="InterPro" id="IPR036803">
    <property type="entry name" value="Porphobilinogen_deaminase_C_sf"/>
</dbReference>
<dbReference type="FunFam" id="3.40.190.10:FF:000005">
    <property type="entry name" value="Porphobilinogen deaminase"/>
    <property type="match status" value="1"/>
</dbReference>
<dbReference type="InterPro" id="IPR022419">
    <property type="entry name" value="Porphobilin_deaminase_cofac_BS"/>
</dbReference>
<organism evidence="11 12">
    <name type="scientific">Helicobacter enhydrae</name>
    <dbReference type="NCBI Taxonomy" id="222136"/>
    <lineage>
        <taxon>Bacteria</taxon>
        <taxon>Pseudomonadati</taxon>
        <taxon>Campylobacterota</taxon>
        <taxon>Epsilonproteobacteria</taxon>
        <taxon>Campylobacterales</taxon>
        <taxon>Helicobacteraceae</taxon>
        <taxon>Helicobacter</taxon>
    </lineage>
</organism>
<dbReference type="UniPathway" id="UPA00251">
    <property type="reaction ID" value="UER00319"/>
</dbReference>
<dbReference type="Pfam" id="PF01379">
    <property type="entry name" value="Porphobil_deam"/>
    <property type="match status" value="1"/>
</dbReference>
<dbReference type="RefSeq" id="WP_066338545.1">
    <property type="nucleotide sequence ID" value="NZ_CP016503.1"/>
</dbReference>
<keyword evidence="6 8" id="KW-0627">Porphyrin biosynthesis</keyword>
<evidence type="ECO:0000256" key="2">
    <source>
        <dbReference type="ARBA" id="ARBA00004735"/>
    </source>
</evidence>
<dbReference type="SUPFAM" id="SSF53850">
    <property type="entry name" value="Periplasmic binding protein-like II"/>
    <property type="match status" value="1"/>
</dbReference>
<evidence type="ECO:0000256" key="5">
    <source>
        <dbReference type="ARBA" id="ARBA00022679"/>
    </source>
</evidence>
<dbReference type="Gene3D" id="3.40.190.10">
    <property type="entry name" value="Periplasmic binding protein-like II"/>
    <property type="match status" value="2"/>
</dbReference>
<feature type="modified residue" description="S-(dipyrrolylmethanemethyl)cysteine" evidence="8">
    <location>
        <position position="240"/>
    </location>
</feature>
<evidence type="ECO:0000256" key="4">
    <source>
        <dbReference type="ARBA" id="ARBA00011245"/>
    </source>
</evidence>
<comment type="pathway">
    <text evidence="2">Porphyrin-containing compound metabolism; protoporphyrin-IX biosynthesis; coproporphyrinogen-III from 5-aminolevulinate: step 2/4.</text>
</comment>
<sequence>MKKVIIGTRGSALALWQAHYIAKRLLEECQLESEIKIVQTKGDKILDTPLSKIGGKGLFTKELEELLLHKEIDLAVHSLKDVPVVLPDGLNLCAITEREDVRDCFLSLHYGSIAELPQGARVGTTSLRRTMQVKSMRQDLQTQSLRGNVQTRLKRLENGEFEGIILASAGLKRLGIQGEIPFCHFLSTQEMLPAMGQGALGLESHQDSPFNAYFAMLNDPQTALLCGCEREFVKRLDGGCQVPIGVYAMMEDEAIVLEAKIGLPSGGQMLRSKIKGQNAKEIATKLADEFLAQGAREILQKAQEWDFSATI</sequence>
<name>A0A1B1U407_9HELI</name>
<dbReference type="PANTHER" id="PTHR11557:SF0">
    <property type="entry name" value="PORPHOBILINOGEN DEAMINASE"/>
    <property type="match status" value="1"/>
</dbReference>
<keyword evidence="5 8" id="KW-0808">Transferase</keyword>